<dbReference type="GO" id="GO:0098796">
    <property type="term" value="C:membrane protein complex"/>
    <property type="evidence" value="ECO:0007669"/>
    <property type="project" value="UniProtKB-ARBA"/>
</dbReference>
<dbReference type="GO" id="GO:0005886">
    <property type="term" value="C:plasma membrane"/>
    <property type="evidence" value="ECO:0007669"/>
    <property type="project" value="TreeGrafter"/>
</dbReference>
<dbReference type="InterPro" id="IPR027417">
    <property type="entry name" value="P-loop_NTPase"/>
</dbReference>
<reference evidence="7 8" key="1">
    <citation type="submission" date="2017-06" db="EMBL/GenBank/DDBJ databases">
        <authorList>
            <person name="Kim H.J."/>
            <person name="Triplett B.A."/>
        </authorList>
    </citation>
    <scope>NUCLEOTIDE SEQUENCE [LARGE SCALE GENOMIC DNA]</scope>
    <source>
        <strain evidence="7 8">DSM 11445</strain>
    </source>
</reference>
<keyword evidence="2" id="KW-1003">Cell membrane</keyword>
<evidence type="ECO:0000256" key="4">
    <source>
        <dbReference type="ARBA" id="ARBA00022840"/>
    </source>
</evidence>
<evidence type="ECO:0000256" key="1">
    <source>
        <dbReference type="ARBA" id="ARBA00022448"/>
    </source>
</evidence>
<keyword evidence="4 7" id="KW-0067">ATP-binding</keyword>
<dbReference type="InterPro" id="IPR003439">
    <property type="entry name" value="ABC_transporter-like_ATP-bd"/>
</dbReference>
<dbReference type="EMBL" id="FZON01000001">
    <property type="protein sequence ID" value="SNR99297.1"/>
    <property type="molecule type" value="Genomic_DNA"/>
</dbReference>
<dbReference type="FunFam" id="3.40.50.300:FF:000032">
    <property type="entry name" value="Export ABC transporter ATP-binding protein"/>
    <property type="match status" value="1"/>
</dbReference>
<protein>
    <submittedName>
        <fullName evidence="7">Putative ABC transport system ATP-binding protein</fullName>
    </submittedName>
</protein>
<dbReference type="GO" id="GO:0022857">
    <property type="term" value="F:transmembrane transporter activity"/>
    <property type="evidence" value="ECO:0007669"/>
    <property type="project" value="TreeGrafter"/>
</dbReference>
<organism evidence="7 8">
    <name type="scientific">Antarctobacter heliothermus</name>
    <dbReference type="NCBI Taxonomy" id="74033"/>
    <lineage>
        <taxon>Bacteria</taxon>
        <taxon>Pseudomonadati</taxon>
        <taxon>Pseudomonadota</taxon>
        <taxon>Alphaproteobacteria</taxon>
        <taxon>Rhodobacterales</taxon>
        <taxon>Roseobacteraceae</taxon>
        <taxon>Antarctobacter</taxon>
    </lineage>
</organism>
<keyword evidence="3" id="KW-0547">Nucleotide-binding</keyword>
<feature type="domain" description="ABC transporter" evidence="6">
    <location>
        <begin position="7"/>
        <end position="236"/>
    </location>
</feature>
<evidence type="ECO:0000256" key="3">
    <source>
        <dbReference type="ARBA" id="ARBA00022741"/>
    </source>
</evidence>
<evidence type="ECO:0000256" key="5">
    <source>
        <dbReference type="ARBA" id="ARBA00038388"/>
    </source>
</evidence>
<comment type="similarity">
    <text evidence="5">Belongs to the ABC transporter superfamily. Macrolide exporter (TC 3.A.1.122) family.</text>
</comment>
<dbReference type="Proteomes" id="UP000198440">
    <property type="component" value="Unassembled WGS sequence"/>
</dbReference>
<evidence type="ECO:0000256" key="2">
    <source>
        <dbReference type="ARBA" id="ARBA00022519"/>
    </source>
</evidence>
<dbReference type="PANTHER" id="PTHR24220">
    <property type="entry name" value="IMPORT ATP-BINDING PROTEIN"/>
    <property type="match status" value="1"/>
</dbReference>
<evidence type="ECO:0000313" key="7">
    <source>
        <dbReference type="EMBL" id="SNR99297.1"/>
    </source>
</evidence>
<dbReference type="SUPFAM" id="SSF52540">
    <property type="entry name" value="P-loop containing nucleoside triphosphate hydrolases"/>
    <property type="match status" value="1"/>
</dbReference>
<dbReference type="SMART" id="SM00382">
    <property type="entry name" value="AAA"/>
    <property type="match status" value="1"/>
</dbReference>
<accession>A0A239AUK4</accession>
<keyword evidence="2" id="KW-0472">Membrane</keyword>
<dbReference type="InterPro" id="IPR017911">
    <property type="entry name" value="MacB-like_ATP-bd"/>
</dbReference>
<name>A0A239AUK4_9RHOB</name>
<dbReference type="GO" id="GO:0005524">
    <property type="term" value="F:ATP binding"/>
    <property type="evidence" value="ECO:0007669"/>
    <property type="project" value="UniProtKB-KW"/>
</dbReference>
<proteinExistence type="inferred from homology"/>
<dbReference type="PROSITE" id="PS00211">
    <property type="entry name" value="ABC_TRANSPORTER_1"/>
    <property type="match status" value="1"/>
</dbReference>
<dbReference type="GO" id="GO:0016887">
    <property type="term" value="F:ATP hydrolysis activity"/>
    <property type="evidence" value="ECO:0007669"/>
    <property type="project" value="InterPro"/>
</dbReference>
<dbReference type="CDD" id="cd03255">
    <property type="entry name" value="ABC_MJ0796_LolCDE_FtsE"/>
    <property type="match status" value="1"/>
</dbReference>
<dbReference type="OrthoDB" id="9802264at2"/>
<dbReference type="Gene3D" id="3.40.50.300">
    <property type="entry name" value="P-loop containing nucleotide triphosphate hydrolases"/>
    <property type="match status" value="1"/>
</dbReference>
<dbReference type="AlphaFoldDB" id="A0A239AUK4"/>
<dbReference type="Pfam" id="PF00005">
    <property type="entry name" value="ABC_tran"/>
    <property type="match status" value="1"/>
</dbReference>
<dbReference type="InterPro" id="IPR003593">
    <property type="entry name" value="AAA+_ATPase"/>
</dbReference>
<keyword evidence="1" id="KW-0813">Transport</keyword>
<keyword evidence="2" id="KW-0997">Cell inner membrane</keyword>
<gene>
    <name evidence="7" type="ORF">SAMN04488078_1001139</name>
</gene>
<dbReference type="InterPro" id="IPR017871">
    <property type="entry name" value="ABC_transporter-like_CS"/>
</dbReference>
<dbReference type="RefSeq" id="WP_089275893.1">
    <property type="nucleotide sequence ID" value="NZ_FZON01000001.1"/>
</dbReference>
<sequence length="236" mass="25673">MDTSPLTELRHCHRTYDRGRIVALNDVSLKIGHGELVSITGPSGCGKSTLLDIMCGLEEPKPGEVFFDGHRIQGRSAWARLRAARIGFVFQTFHLIPSLSVAENIELAMLTQTRTQRARRARVAELLEVLGLGLRAAQFPLELSGGERQRVAIARALANRPGLVIADEPTGSLDSKSSAQIVDLLEGLQRQEGITVVIVTHDPNIAARCDRRINMCDGQIVSDLTTAPLRPEGATP</sequence>
<dbReference type="InterPro" id="IPR015854">
    <property type="entry name" value="ABC_transpr_LolD-like"/>
</dbReference>
<dbReference type="PROSITE" id="PS50893">
    <property type="entry name" value="ABC_TRANSPORTER_2"/>
    <property type="match status" value="1"/>
</dbReference>
<evidence type="ECO:0000313" key="8">
    <source>
        <dbReference type="Proteomes" id="UP000198440"/>
    </source>
</evidence>
<evidence type="ECO:0000259" key="6">
    <source>
        <dbReference type="PROSITE" id="PS50893"/>
    </source>
</evidence>